<evidence type="ECO:0000313" key="2">
    <source>
        <dbReference type="Proteomes" id="UP000193827"/>
    </source>
</evidence>
<reference evidence="1 2" key="1">
    <citation type="submission" date="2017-03" db="EMBL/GenBank/DDBJ databases">
        <authorList>
            <person name="Afonso C.L."/>
            <person name="Miller P.J."/>
            <person name="Scott M.A."/>
            <person name="Spackman E."/>
            <person name="Goraichik I."/>
            <person name="Dimitrov K.M."/>
            <person name="Suarez D.L."/>
            <person name="Swayne D.E."/>
        </authorList>
    </citation>
    <scope>NUCLEOTIDE SEQUENCE [LARGE SCALE GENOMIC DNA]</scope>
    <source>
        <strain evidence="1 2">CECT 8287</strain>
    </source>
</reference>
<keyword evidence="2" id="KW-1185">Reference proteome</keyword>
<sequence>MSIIATGFDTAPIEMQPVWLLMFQAPSEDVDRIFDAIIRIAPLKHGKTDHNAYRATGGIEYYRPQNGAPTGAEDDTRHRPDVDEMRLFLPRDPITLRAVIEAIYAVHSYYEPVITVTEVLRSQCKGLDDSNNPHRWWNKAGDWKTS</sequence>
<dbReference type="Gene3D" id="3.30.70.120">
    <property type="match status" value="1"/>
</dbReference>
<name>A0A1Y5T8H3_9RHOB</name>
<dbReference type="RefSeq" id="WP_217807685.1">
    <property type="nucleotide sequence ID" value="NZ_FWFL01000007.1"/>
</dbReference>
<dbReference type="InterPro" id="IPR015867">
    <property type="entry name" value="N-reg_PII/ATP_PRibTrfase_C"/>
</dbReference>
<accession>A0A1Y5T8H3</accession>
<gene>
    <name evidence="1" type="ORF">PEL8287_02935</name>
</gene>
<dbReference type="EMBL" id="FWFL01000007">
    <property type="protein sequence ID" value="SLN54716.1"/>
    <property type="molecule type" value="Genomic_DNA"/>
</dbReference>
<evidence type="ECO:0000313" key="1">
    <source>
        <dbReference type="EMBL" id="SLN54716.1"/>
    </source>
</evidence>
<organism evidence="1 2">
    <name type="scientific">Roseovarius litorisediminis</name>
    <dbReference type="NCBI Taxonomy" id="1312363"/>
    <lineage>
        <taxon>Bacteria</taxon>
        <taxon>Pseudomonadati</taxon>
        <taxon>Pseudomonadota</taxon>
        <taxon>Alphaproteobacteria</taxon>
        <taxon>Rhodobacterales</taxon>
        <taxon>Roseobacteraceae</taxon>
        <taxon>Roseovarius</taxon>
    </lineage>
</organism>
<dbReference type="AlphaFoldDB" id="A0A1Y5T8H3"/>
<dbReference type="Proteomes" id="UP000193827">
    <property type="component" value="Unassembled WGS sequence"/>
</dbReference>
<protein>
    <submittedName>
        <fullName evidence="1">Uncharacterized protein</fullName>
    </submittedName>
</protein>
<proteinExistence type="predicted"/>